<accession>I3YNB8</accession>
<dbReference type="EMBL" id="CP003274">
    <property type="protein sequence ID" value="AFL78486.1"/>
    <property type="molecule type" value="Genomic_DNA"/>
</dbReference>
<dbReference type="HOGENOM" id="CLU_2406821_0_0_10"/>
<dbReference type="Proteomes" id="UP000006052">
    <property type="component" value="Chromosome"/>
</dbReference>
<reference evidence="2" key="1">
    <citation type="journal article" date="2013" name="Stand. Genomic Sci.">
        <title>Complete genome sequence of the bile-resistant pigment-producing anaerobe Alistipes finegoldii type strain (AHN2437(T)).</title>
        <authorList>
            <person name="Mavromatis K."/>
            <person name="Stackebrandt E."/>
            <person name="Munk C."/>
            <person name="Lapidus A."/>
            <person name="Nolan M."/>
            <person name="Lucas S."/>
            <person name="Hammon N."/>
            <person name="Deshpande S."/>
            <person name="Cheng J.F."/>
            <person name="Tapia R."/>
            <person name="Goodwin L.A."/>
            <person name="Pitluck S."/>
            <person name="Liolios K."/>
            <person name="Pagani I."/>
            <person name="Ivanova N."/>
            <person name="Mikhailova N."/>
            <person name="Huntemann M."/>
            <person name="Pati A."/>
            <person name="Chen A."/>
            <person name="Palaniappan K."/>
            <person name="Land M."/>
            <person name="Hauser L."/>
            <person name="Rohde M."/>
            <person name="Gronow S."/>
            <person name="Goker M."/>
            <person name="Detter J.C."/>
            <person name="Bristow J."/>
            <person name="Eisen J.A."/>
            <person name="Markowitz V."/>
            <person name="Hugenholtz P."/>
            <person name="Kyrpides N.C."/>
            <person name="Klenk H.P."/>
            <person name="Woyke T."/>
        </authorList>
    </citation>
    <scope>NUCLEOTIDE SEQUENCE</scope>
    <source>
        <strain evidence="2">DSM 17242 / JCM 16770 / AHN 2437 / CCUG 46020 / CIP 107999</strain>
    </source>
</reference>
<dbReference type="STRING" id="679935.Alfi_2202"/>
<proteinExistence type="predicted"/>
<evidence type="ECO:0000313" key="2">
    <source>
        <dbReference type="Proteomes" id="UP000006052"/>
    </source>
</evidence>
<dbReference type="GeneID" id="79838263"/>
<gene>
    <name evidence="1" type="ordered locus">Alfi_2202</name>
</gene>
<sequence length="92" mass="11056">MKNGWDSNRWDEDWDEPYKTPEERLRDHAARSMDEDPLLGYGLGPYQDNIQEAATDEEIEFSRERRISRGRYRRSTYKVFTKEEARNLGLIK</sequence>
<evidence type="ECO:0000313" key="1">
    <source>
        <dbReference type="EMBL" id="AFL78486.1"/>
    </source>
</evidence>
<name>I3YNB8_ALIFI</name>
<dbReference type="RefSeq" id="WP_014775832.1">
    <property type="nucleotide sequence ID" value="NC_018011.1"/>
</dbReference>
<protein>
    <submittedName>
        <fullName evidence="1">Uncharacterized protein</fullName>
    </submittedName>
</protein>
<dbReference type="KEGG" id="afd:Alfi_2202"/>
<dbReference type="AlphaFoldDB" id="I3YNB8"/>
<organism evidence="1 2">
    <name type="scientific">Alistipes finegoldii (strain DSM 17242 / JCM 16770 / CCUG 46020 / CIP 107999 / KCTC 15236 / AHN 2437)</name>
    <dbReference type="NCBI Taxonomy" id="679935"/>
    <lineage>
        <taxon>Bacteria</taxon>
        <taxon>Pseudomonadati</taxon>
        <taxon>Bacteroidota</taxon>
        <taxon>Bacteroidia</taxon>
        <taxon>Bacteroidales</taxon>
        <taxon>Rikenellaceae</taxon>
        <taxon>Alistipes</taxon>
    </lineage>
</organism>